<accession>A0AB39YDV9</accession>
<evidence type="ECO:0000313" key="1">
    <source>
        <dbReference type="EMBL" id="XDV68203.1"/>
    </source>
</evidence>
<sequence length="172" mass="18763">MKSGSLAEIDALVRDGRIVMSGDDSAVVAAVQDALKAGRSVTFYLSHGQAEAFKAWYWSPRRVKDRGMEPVSREERERITSELGVRDIGPAHSNRIDCECGAQYGAFEFIGQGIKEHGKESVDAVLALENAYVLRVNPVTPAVCAACGARILVGHEYDMTNRYGCSRSENPV</sequence>
<protein>
    <submittedName>
        <fullName evidence="1">Uncharacterized protein</fullName>
    </submittedName>
</protein>
<organism evidence="1">
    <name type="scientific">Streptomyces sp. R33</name>
    <dbReference type="NCBI Taxonomy" id="3238629"/>
    <lineage>
        <taxon>Bacteria</taxon>
        <taxon>Bacillati</taxon>
        <taxon>Actinomycetota</taxon>
        <taxon>Actinomycetes</taxon>
        <taxon>Kitasatosporales</taxon>
        <taxon>Streptomycetaceae</taxon>
        <taxon>Streptomyces</taxon>
    </lineage>
</organism>
<name>A0AB39YDV9_9ACTN</name>
<dbReference type="EMBL" id="CP165727">
    <property type="protein sequence ID" value="XDV68203.1"/>
    <property type="molecule type" value="Genomic_DNA"/>
</dbReference>
<dbReference type="RefSeq" id="WP_133899268.1">
    <property type="nucleotide sequence ID" value="NZ_CP165727.1"/>
</dbReference>
<gene>
    <name evidence="1" type="ORF">AB5J51_37370</name>
</gene>
<reference evidence="1" key="1">
    <citation type="submission" date="2024-08" db="EMBL/GenBank/DDBJ databases">
        <authorList>
            <person name="Yu S.T."/>
        </authorList>
    </citation>
    <scope>NUCLEOTIDE SEQUENCE</scope>
    <source>
        <strain evidence="1">R33</strain>
    </source>
</reference>
<proteinExistence type="predicted"/>
<dbReference type="AlphaFoldDB" id="A0AB39YDV9"/>